<evidence type="ECO:0000313" key="1">
    <source>
        <dbReference type="EMBL" id="KAK8045528.1"/>
    </source>
</evidence>
<proteinExistence type="predicted"/>
<sequence length="190" mass="21145">MCVQQYTTLTCPGCGYHYPYRIDIPIHCPESLMASQPGFGTCLAGVKQTYLWPPHKDQGGPPQLAGPVAYAKSQERVRRLFEQVWSQKQRMAWYHPALREYALTCLFNPNELLEGAFDPRAAARSGGGHYDEIQDAPIVREGGSIYDTQLRNLGEMILFHDCAEVVSSLIQPGSISHPEEPIVHDSGSVD</sequence>
<dbReference type="EMBL" id="JAQQWK010000003">
    <property type="protein sequence ID" value="KAK8045528.1"/>
    <property type="molecule type" value="Genomic_DNA"/>
</dbReference>
<organism evidence="1 2">
    <name type="scientific">Apiospora rasikravindrae</name>
    <dbReference type="NCBI Taxonomy" id="990691"/>
    <lineage>
        <taxon>Eukaryota</taxon>
        <taxon>Fungi</taxon>
        <taxon>Dikarya</taxon>
        <taxon>Ascomycota</taxon>
        <taxon>Pezizomycotina</taxon>
        <taxon>Sordariomycetes</taxon>
        <taxon>Xylariomycetidae</taxon>
        <taxon>Amphisphaeriales</taxon>
        <taxon>Apiosporaceae</taxon>
        <taxon>Apiospora</taxon>
    </lineage>
</organism>
<name>A0ABR1TIM5_9PEZI</name>
<gene>
    <name evidence="1" type="ORF">PG993_005552</name>
</gene>
<accession>A0ABR1TIM5</accession>
<keyword evidence="2" id="KW-1185">Reference proteome</keyword>
<reference evidence="1 2" key="1">
    <citation type="submission" date="2023-01" db="EMBL/GenBank/DDBJ databases">
        <title>Analysis of 21 Apiospora genomes using comparative genomics revels a genus with tremendous synthesis potential of carbohydrate active enzymes and secondary metabolites.</title>
        <authorList>
            <person name="Sorensen T."/>
        </authorList>
    </citation>
    <scope>NUCLEOTIDE SEQUENCE [LARGE SCALE GENOMIC DNA]</scope>
    <source>
        <strain evidence="1 2">CBS 33761</strain>
    </source>
</reference>
<protein>
    <submittedName>
        <fullName evidence="1">Uncharacterized protein</fullName>
    </submittedName>
</protein>
<comment type="caution">
    <text evidence="1">The sequence shown here is derived from an EMBL/GenBank/DDBJ whole genome shotgun (WGS) entry which is preliminary data.</text>
</comment>
<dbReference type="Proteomes" id="UP001444661">
    <property type="component" value="Unassembled WGS sequence"/>
</dbReference>
<evidence type="ECO:0000313" key="2">
    <source>
        <dbReference type="Proteomes" id="UP001444661"/>
    </source>
</evidence>